<sequence length="314" mass="35282">MGRPFHRRRHRSTPQGQHVPVMLPEVLSTLQPKPGDIAVDCTLGFAGHSFELLKRIGPDGKLFAFDLDAENIESANAKLSETGFSFQLTHGNFAGFPTALEGREVDCLLADLGMSSMQIDDASRGFSYMREGPLDMRMDRSRGKTAAQLLQTLDEEELAEMFLEIGDEPQAAGIARAIIVRRQTEPFETTQDLRELILKAAPVKILEDRKAGTARQQTFRPVARVFQTLRIVVNRELSNLQELLRVLPWTLKAGGRAAIISFHSGEDRLVKKAFKEGLERGEYSEICEEPLRPGLQERFDNPRSRSAKLRWAIK</sequence>
<dbReference type="Gene3D" id="3.40.50.150">
    <property type="entry name" value="Vaccinia Virus protein VP39"/>
    <property type="match status" value="1"/>
</dbReference>
<name>A0A8E6B6Y2_9BACT</name>
<dbReference type="GO" id="GO:0070475">
    <property type="term" value="P:rRNA base methylation"/>
    <property type="evidence" value="ECO:0007669"/>
    <property type="project" value="UniProtKB-UniRule"/>
</dbReference>
<dbReference type="AlphaFoldDB" id="A0A8E6B6Y2"/>
<keyword evidence="4 6" id="KW-0808">Transferase</keyword>
<comment type="subcellular location">
    <subcellularLocation>
        <location evidence="6">Cytoplasm</location>
    </subcellularLocation>
</comment>
<dbReference type="NCBIfam" id="TIGR00006">
    <property type="entry name" value="16S rRNA (cytosine(1402)-N(4))-methyltransferase RsmH"/>
    <property type="match status" value="1"/>
</dbReference>
<evidence type="ECO:0000256" key="4">
    <source>
        <dbReference type="ARBA" id="ARBA00022679"/>
    </source>
</evidence>
<evidence type="ECO:0000313" key="8">
    <source>
        <dbReference type="Proteomes" id="UP000676194"/>
    </source>
</evidence>
<dbReference type="RefSeq" id="WP_213497917.1">
    <property type="nucleotide sequence ID" value="NZ_CP074694.1"/>
</dbReference>
<reference evidence="7" key="1">
    <citation type="submission" date="2021-05" db="EMBL/GenBank/DDBJ databases">
        <title>Complete genome sequence of the cellulolytic planctomycete Telmatocola sphagniphila SP2T and characterization of the first cellulase from planctomycetes.</title>
        <authorList>
            <person name="Rakitin A.L."/>
            <person name="Beletsky A.V."/>
            <person name="Naumoff D.G."/>
            <person name="Kulichevskaya I.S."/>
            <person name="Mardanov A.V."/>
            <person name="Ravin N.V."/>
            <person name="Dedysh S.N."/>
        </authorList>
    </citation>
    <scope>NUCLEOTIDE SEQUENCE</scope>
    <source>
        <strain evidence="7">SP2T</strain>
    </source>
</reference>
<dbReference type="EC" id="2.1.1.199" evidence="6"/>
<comment type="function">
    <text evidence="6">Specifically methylates the N4 position of cytidine in position 1402 (C1402) of 16S rRNA.</text>
</comment>
<keyword evidence="6" id="KW-0963">Cytoplasm</keyword>
<evidence type="ECO:0000256" key="6">
    <source>
        <dbReference type="HAMAP-Rule" id="MF_01007"/>
    </source>
</evidence>
<dbReference type="Proteomes" id="UP000676194">
    <property type="component" value="Chromosome"/>
</dbReference>
<dbReference type="InterPro" id="IPR029063">
    <property type="entry name" value="SAM-dependent_MTases_sf"/>
</dbReference>
<dbReference type="PANTHER" id="PTHR11265">
    <property type="entry name" value="S-ADENOSYL-METHYLTRANSFERASE MRAW"/>
    <property type="match status" value="1"/>
</dbReference>
<feature type="binding site" evidence="6">
    <location>
        <position position="93"/>
    </location>
    <ligand>
        <name>S-adenosyl-L-methionine</name>
        <dbReference type="ChEBI" id="CHEBI:59789"/>
    </ligand>
</feature>
<dbReference type="KEGG" id="tsph:KIH39_03675"/>
<dbReference type="InterPro" id="IPR002903">
    <property type="entry name" value="RsmH"/>
</dbReference>
<comment type="similarity">
    <text evidence="1 6">Belongs to the methyltransferase superfamily. RsmH family.</text>
</comment>
<evidence type="ECO:0000313" key="7">
    <source>
        <dbReference type="EMBL" id="QVL33027.1"/>
    </source>
</evidence>
<dbReference type="GO" id="GO:0071424">
    <property type="term" value="F:rRNA (cytosine-N4-)-methyltransferase activity"/>
    <property type="evidence" value="ECO:0007669"/>
    <property type="project" value="UniProtKB-UniRule"/>
</dbReference>
<keyword evidence="5 6" id="KW-0949">S-adenosyl-L-methionine</keyword>
<dbReference type="Pfam" id="PF01795">
    <property type="entry name" value="Methyltransf_5"/>
    <property type="match status" value="1"/>
</dbReference>
<feature type="binding site" evidence="6">
    <location>
        <position position="66"/>
    </location>
    <ligand>
        <name>S-adenosyl-L-methionine</name>
        <dbReference type="ChEBI" id="CHEBI:59789"/>
    </ligand>
</feature>
<keyword evidence="2 6" id="KW-0698">rRNA processing</keyword>
<dbReference type="GO" id="GO:0005737">
    <property type="term" value="C:cytoplasm"/>
    <property type="evidence" value="ECO:0007669"/>
    <property type="project" value="UniProtKB-SubCell"/>
</dbReference>
<comment type="catalytic activity">
    <reaction evidence="6">
        <text>cytidine(1402) in 16S rRNA + S-adenosyl-L-methionine = N(4)-methylcytidine(1402) in 16S rRNA + S-adenosyl-L-homocysteine + H(+)</text>
        <dbReference type="Rhea" id="RHEA:42928"/>
        <dbReference type="Rhea" id="RHEA-COMP:10286"/>
        <dbReference type="Rhea" id="RHEA-COMP:10287"/>
        <dbReference type="ChEBI" id="CHEBI:15378"/>
        <dbReference type="ChEBI" id="CHEBI:57856"/>
        <dbReference type="ChEBI" id="CHEBI:59789"/>
        <dbReference type="ChEBI" id="CHEBI:74506"/>
        <dbReference type="ChEBI" id="CHEBI:82748"/>
        <dbReference type="EC" id="2.1.1.199"/>
    </reaction>
</comment>
<dbReference type="SUPFAM" id="SSF81799">
    <property type="entry name" value="Putative methyltransferase TM0872, insert domain"/>
    <property type="match status" value="1"/>
</dbReference>
<feature type="binding site" evidence="6">
    <location>
        <position position="118"/>
    </location>
    <ligand>
        <name>S-adenosyl-L-methionine</name>
        <dbReference type="ChEBI" id="CHEBI:59789"/>
    </ligand>
</feature>
<organism evidence="7 8">
    <name type="scientific">Telmatocola sphagniphila</name>
    <dbReference type="NCBI Taxonomy" id="1123043"/>
    <lineage>
        <taxon>Bacteria</taxon>
        <taxon>Pseudomonadati</taxon>
        <taxon>Planctomycetota</taxon>
        <taxon>Planctomycetia</taxon>
        <taxon>Gemmatales</taxon>
        <taxon>Gemmataceae</taxon>
    </lineage>
</organism>
<feature type="binding site" evidence="6">
    <location>
        <position position="111"/>
    </location>
    <ligand>
        <name>S-adenosyl-L-methionine</name>
        <dbReference type="ChEBI" id="CHEBI:59789"/>
    </ligand>
</feature>
<keyword evidence="3 6" id="KW-0489">Methyltransferase</keyword>
<feature type="binding site" evidence="6">
    <location>
        <begin position="46"/>
        <end position="48"/>
    </location>
    <ligand>
        <name>S-adenosyl-L-methionine</name>
        <dbReference type="ChEBI" id="CHEBI:59789"/>
    </ligand>
</feature>
<gene>
    <name evidence="6 7" type="primary">rsmH</name>
    <name evidence="7" type="ORF">KIH39_03675</name>
</gene>
<evidence type="ECO:0000256" key="3">
    <source>
        <dbReference type="ARBA" id="ARBA00022603"/>
    </source>
</evidence>
<dbReference type="EMBL" id="CP074694">
    <property type="protein sequence ID" value="QVL33027.1"/>
    <property type="molecule type" value="Genomic_DNA"/>
</dbReference>
<dbReference type="HAMAP" id="MF_01007">
    <property type="entry name" value="16SrRNA_methyltr_H"/>
    <property type="match status" value="1"/>
</dbReference>
<dbReference type="SUPFAM" id="SSF53335">
    <property type="entry name" value="S-adenosyl-L-methionine-dependent methyltransferases"/>
    <property type="match status" value="1"/>
</dbReference>
<evidence type="ECO:0000256" key="2">
    <source>
        <dbReference type="ARBA" id="ARBA00022552"/>
    </source>
</evidence>
<accession>A0A8E6B6Y2</accession>
<protein>
    <recommendedName>
        <fullName evidence="6">Ribosomal RNA small subunit methyltransferase H</fullName>
        <ecNumber evidence="6">2.1.1.199</ecNumber>
    </recommendedName>
    <alternativeName>
        <fullName evidence="6">16S rRNA m(4)C1402 methyltransferase</fullName>
    </alternativeName>
    <alternativeName>
        <fullName evidence="6">rRNA (cytosine-N(4)-)-methyltransferase RsmH</fullName>
    </alternativeName>
</protein>
<evidence type="ECO:0000256" key="1">
    <source>
        <dbReference type="ARBA" id="ARBA00010396"/>
    </source>
</evidence>
<dbReference type="PIRSF" id="PIRSF004486">
    <property type="entry name" value="MraW"/>
    <property type="match status" value="1"/>
</dbReference>
<dbReference type="Gene3D" id="1.10.150.170">
    <property type="entry name" value="Putative methyltransferase TM0872, insert domain"/>
    <property type="match status" value="1"/>
</dbReference>
<keyword evidence="8" id="KW-1185">Reference proteome</keyword>
<evidence type="ECO:0000256" key="5">
    <source>
        <dbReference type="ARBA" id="ARBA00022691"/>
    </source>
</evidence>
<proteinExistence type="inferred from homology"/>
<dbReference type="PANTHER" id="PTHR11265:SF0">
    <property type="entry name" value="12S RRNA N4-METHYLCYTIDINE METHYLTRANSFERASE"/>
    <property type="match status" value="1"/>
</dbReference>
<dbReference type="InterPro" id="IPR023397">
    <property type="entry name" value="SAM-dep_MeTrfase_MraW_recog"/>
</dbReference>